<evidence type="ECO:0000259" key="1">
    <source>
        <dbReference type="SMART" id="SM00901"/>
    </source>
</evidence>
<dbReference type="KEGG" id="pfer:IRI77_30700"/>
<evidence type="ECO:0000313" key="3">
    <source>
        <dbReference type="Proteomes" id="UP000593892"/>
    </source>
</evidence>
<sequence length="256" mass="29465">MTKKIVVAGLDAFRRSLRDAMTQLDLDAFRTKPWFRGHSDVAYKLLPGLFRNDANPPEEWNMFAYFLNDGSSLLDRGINSWEALAFMQHHGLPTRLLDWSGSLQTALFFATAHQFRRDEVPSSPCVWVMNPYQLNQISARSKQHYVIYDETDRISFDYLDSIRTGQWPRKMPVAIAAPWRNRRVMAQQGSFTAHGSDPRPIESIPALKGCIRRVDIDPALVPAIREDLAIQGFNHFQAFPDLDGLAQRLRYQLMLR</sequence>
<protein>
    <submittedName>
        <fullName evidence="2">FRG domain-containing protein</fullName>
    </submittedName>
</protein>
<name>A0A7S7SKJ5_PALFE</name>
<dbReference type="InterPro" id="IPR014966">
    <property type="entry name" value="FRG-dom"/>
</dbReference>
<feature type="domain" description="FRG" evidence="1">
    <location>
        <begin position="29"/>
        <end position="127"/>
    </location>
</feature>
<dbReference type="EMBL" id="CP063849">
    <property type="protein sequence ID" value="QOY87100.1"/>
    <property type="molecule type" value="Genomic_DNA"/>
</dbReference>
<organism evidence="2 3">
    <name type="scientific">Paludibaculum fermentans</name>
    <dbReference type="NCBI Taxonomy" id="1473598"/>
    <lineage>
        <taxon>Bacteria</taxon>
        <taxon>Pseudomonadati</taxon>
        <taxon>Acidobacteriota</taxon>
        <taxon>Terriglobia</taxon>
        <taxon>Bryobacterales</taxon>
        <taxon>Bryobacteraceae</taxon>
        <taxon>Paludibaculum</taxon>
    </lineage>
</organism>
<accession>A0A7S7SKJ5</accession>
<dbReference type="Pfam" id="PF08867">
    <property type="entry name" value="FRG"/>
    <property type="match status" value="1"/>
</dbReference>
<keyword evidence="3" id="KW-1185">Reference proteome</keyword>
<gene>
    <name evidence="2" type="ORF">IRI77_30700</name>
</gene>
<reference evidence="2 3" key="1">
    <citation type="submission" date="2020-10" db="EMBL/GenBank/DDBJ databases">
        <title>Complete genome sequence of Paludibaculum fermentans P105T, a facultatively anaerobic acidobacterium capable of dissimilatory Fe(III) reduction.</title>
        <authorList>
            <person name="Dedysh S.N."/>
            <person name="Beletsky A.V."/>
            <person name="Kulichevskaya I.S."/>
            <person name="Mardanov A.V."/>
            <person name="Ravin N.V."/>
        </authorList>
    </citation>
    <scope>NUCLEOTIDE SEQUENCE [LARGE SCALE GENOMIC DNA]</scope>
    <source>
        <strain evidence="2 3">P105</strain>
    </source>
</reference>
<proteinExistence type="predicted"/>
<dbReference type="RefSeq" id="WP_194448769.1">
    <property type="nucleotide sequence ID" value="NZ_CP063849.1"/>
</dbReference>
<evidence type="ECO:0000313" key="2">
    <source>
        <dbReference type="EMBL" id="QOY87100.1"/>
    </source>
</evidence>
<dbReference type="SMART" id="SM00901">
    <property type="entry name" value="FRG"/>
    <property type="match status" value="1"/>
</dbReference>
<dbReference type="Proteomes" id="UP000593892">
    <property type="component" value="Chromosome"/>
</dbReference>
<dbReference type="AlphaFoldDB" id="A0A7S7SKJ5"/>